<keyword evidence="9" id="KW-0694">RNA-binding</keyword>
<feature type="domain" description="Methyltransferase type 12" evidence="13">
    <location>
        <begin position="275"/>
        <end position="374"/>
    </location>
</feature>
<accession>A0A919WBT2</accession>
<comment type="caution">
    <text evidence="15">The sequence shown here is derived from an EMBL/GenBank/DDBJ whole genome shotgun (WGS) entry which is preliminary data.</text>
</comment>
<dbReference type="NCBIfam" id="TIGR04074">
    <property type="entry name" value="bacter_Hen1"/>
    <property type="match status" value="1"/>
</dbReference>
<keyword evidence="10" id="KW-0943">RNA-mediated gene silencing</keyword>
<dbReference type="Pfam" id="PF08242">
    <property type="entry name" value="Methyltransf_12"/>
    <property type="match status" value="1"/>
</dbReference>
<dbReference type="InterPro" id="IPR013217">
    <property type="entry name" value="Methyltransf_12"/>
</dbReference>
<dbReference type="SUPFAM" id="SSF53335">
    <property type="entry name" value="S-adenosyl-L-methionine-dependent methyltransferases"/>
    <property type="match status" value="1"/>
</dbReference>
<evidence type="ECO:0000256" key="10">
    <source>
        <dbReference type="ARBA" id="ARBA00023158"/>
    </source>
</evidence>
<dbReference type="Gene3D" id="3.30.1610.20">
    <property type="entry name" value="Hen1, N-terminal domain"/>
    <property type="match status" value="1"/>
</dbReference>
<dbReference type="Gene3D" id="3.40.50.150">
    <property type="entry name" value="Vaccinia Virus protein VP39"/>
    <property type="match status" value="1"/>
</dbReference>
<dbReference type="GO" id="GO:0090486">
    <property type="term" value="F:small RNA 2'-O-methyltransferase activity"/>
    <property type="evidence" value="ECO:0007669"/>
    <property type="project" value="UniProtKB-EC"/>
</dbReference>
<evidence type="ECO:0000256" key="6">
    <source>
        <dbReference type="ARBA" id="ARBA00022691"/>
    </source>
</evidence>
<dbReference type="EMBL" id="BOQN01000139">
    <property type="protein sequence ID" value="GIM97286.1"/>
    <property type="molecule type" value="Genomic_DNA"/>
</dbReference>
<dbReference type="InterPro" id="IPR029063">
    <property type="entry name" value="SAM-dependent_MTases_sf"/>
</dbReference>
<evidence type="ECO:0000256" key="1">
    <source>
        <dbReference type="ARBA" id="ARBA00001946"/>
    </source>
</evidence>
<dbReference type="InterPro" id="IPR038546">
    <property type="entry name" value="Hen1_N_sf"/>
</dbReference>
<evidence type="ECO:0000256" key="8">
    <source>
        <dbReference type="ARBA" id="ARBA00022842"/>
    </source>
</evidence>
<keyword evidence="4" id="KW-0489">Methyltransferase</keyword>
<dbReference type="GO" id="GO:0003723">
    <property type="term" value="F:RNA binding"/>
    <property type="evidence" value="ECO:0007669"/>
    <property type="project" value="UniProtKB-KW"/>
</dbReference>
<dbReference type="EC" id="2.1.1.386" evidence="11"/>
<dbReference type="InterPro" id="IPR024026">
    <property type="entry name" value="3'-RNA_MeTfrase_Hen1_bac"/>
</dbReference>
<dbReference type="AlphaFoldDB" id="A0A919WBT2"/>
<proteinExistence type="inferred from homology"/>
<evidence type="ECO:0000313" key="15">
    <source>
        <dbReference type="EMBL" id="GIM97286.1"/>
    </source>
</evidence>
<name>A0A919WBT2_9ACTN</name>
<organism evidence="15 16">
    <name type="scientific">Paractinoplanes toevensis</name>
    <dbReference type="NCBI Taxonomy" id="571911"/>
    <lineage>
        <taxon>Bacteria</taxon>
        <taxon>Bacillati</taxon>
        <taxon>Actinomycetota</taxon>
        <taxon>Actinomycetes</taxon>
        <taxon>Micromonosporales</taxon>
        <taxon>Micromonosporaceae</taxon>
        <taxon>Paractinoplanes</taxon>
    </lineage>
</organism>
<dbReference type="GO" id="GO:0031047">
    <property type="term" value="P:regulatory ncRNA-mediated gene silencing"/>
    <property type="evidence" value="ECO:0007669"/>
    <property type="project" value="UniProtKB-KW"/>
</dbReference>
<comment type="cofactor">
    <cofactor evidence="1">
        <name>Mg(2+)</name>
        <dbReference type="ChEBI" id="CHEBI:18420"/>
    </cofactor>
</comment>
<comment type="catalytic activity">
    <reaction evidence="12">
        <text>small RNA 3'-end nucleotide + S-adenosyl-L-methionine = small RNA 3'-end 2'-O-methylnucleotide + S-adenosyl-L-homocysteine + H(+)</text>
        <dbReference type="Rhea" id="RHEA:37887"/>
        <dbReference type="Rhea" id="RHEA-COMP:10415"/>
        <dbReference type="Rhea" id="RHEA-COMP:10416"/>
        <dbReference type="ChEBI" id="CHEBI:15378"/>
        <dbReference type="ChEBI" id="CHEBI:57856"/>
        <dbReference type="ChEBI" id="CHEBI:59789"/>
        <dbReference type="ChEBI" id="CHEBI:74896"/>
        <dbReference type="ChEBI" id="CHEBI:74898"/>
        <dbReference type="EC" id="2.1.1.386"/>
    </reaction>
</comment>
<protein>
    <recommendedName>
        <fullName evidence="3">Small RNA 2'-O-methyltransferase</fullName>
        <ecNumber evidence="11">2.1.1.386</ecNumber>
    </recommendedName>
</protein>
<reference evidence="15 16" key="1">
    <citation type="submission" date="2021-03" db="EMBL/GenBank/DDBJ databases">
        <title>Whole genome shotgun sequence of Actinoplanes toevensis NBRC 105298.</title>
        <authorList>
            <person name="Komaki H."/>
            <person name="Tamura T."/>
        </authorList>
    </citation>
    <scope>NUCLEOTIDE SEQUENCE [LARGE SCALE GENOMIC DNA]</scope>
    <source>
        <strain evidence="15 16">NBRC 105298</strain>
    </source>
</reference>
<evidence type="ECO:0000256" key="11">
    <source>
        <dbReference type="ARBA" id="ARBA00035025"/>
    </source>
</evidence>
<dbReference type="Proteomes" id="UP000677082">
    <property type="component" value="Unassembled WGS sequence"/>
</dbReference>
<dbReference type="CDD" id="cd02440">
    <property type="entry name" value="AdoMet_MTases"/>
    <property type="match status" value="1"/>
</dbReference>
<keyword evidence="8" id="KW-0460">Magnesium</keyword>
<dbReference type="InterPro" id="IPR024740">
    <property type="entry name" value="Hen1_N"/>
</dbReference>
<evidence type="ECO:0000256" key="5">
    <source>
        <dbReference type="ARBA" id="ARBA00022679"/>
    </source>
</evidence>
<keyword evidence="6" id="KW-0949">S-adenosyl-L-methionine</keyword>
<evidence type="ECO:0000259" key="14">
    <source>
        <dbReference type="Pfam" id="PF12623"/>
    </source>
</evidence>
<evidence type="ECO:0000256" key="12">
    <source>
        <dbReference type="ARBA" id="ARBA00048418"/>
    </source>
</evidence>
<gene>
    <name evidence="15" type="ORF">Ato02nite_090790</name>
</gene>
<dbReference type="Pfam" id="PF12623">
    <property type="entry name" value="Hen1_L"/>
    <property type="match status" value="1"/>
</dbReference>
<dbReference type="GO" id="GO:0046872">
    <property type="term" value="F:metal ion binding"/>
    <property type="evidence" value="ECO:0007669"/>
    <property type="project" value="UniProtKB-KW"/>
</dbReference>
<evidence type="ECO:0000256" key="7">
    <source>
        <dbReference type="ARBA" id="ARBA00022723"/>
    </source>
</evidence>
<keyword evidence="16" id="KW-1185">Reference proteome</keyword>
<evidence type="ECO:0000256" key="3">
    <source>
        <dbReference type="ARBA" id="ARBA00021330"/>
    </source>
</evidence>
<dbReference type="InterPro" id="IPR026610">
    <property type="entry name" value="Hen1"/>
</dbReference>
<keyword evidence="5" id="KW-0808">Transferase</keyword>
<dbReference type="GO" id="GO:0001510">
    <property type="term" value="P:RNA methylation"/>
    <property type="evidence" value="ECO:0007669"/>
    <property type="project" value="InterPro"/>
</dbReference>
<comment type="similarity">
    <text evidence="2">Belongs to the methyltransferase superfamily. HEN1 family.</text>
</comment>
<evidence type="ECO:0000256" key="9">
    <source>
        <dbReference type="ARBA" id="ARBA00022884"/>
    </source>
</evidence>
<dbReference type="PANTHER" id="PTHR21404">
    <property type="entry name" value="HEN1"/>
    <property type="match status" value="1"/>
</dbReference>
<dbReference type="PANTHER" id="PTHR21404:SF3">
    <property type="entry name" value="SMALL RNA 2'-O-METHYLTRANSFERASE"/>
    <property type="match status" value="1"/>
</dbReference>
<evidence type="ECO:0000256" key="2">
    <source>
        <dbReference type="ARBA" id="ARBA00009026"/>
    </source>
</evidence>
<evidence type="ECO:0000313" key="16">
    <source>
        <dbReference type="Proteomes" id="UP000677082"/>
    </source>
</evidence>
<keyword evidence="7" id="KW-0479">Metal-binding</keyword>
<sequence>MLLTVTTTRPPATDLGYLLVKHPGKVHTFDVPTGTAYVLYPEATEDRCTAALLLDVDPARLRAQQESFELGAYVNDRPYAASSLLAGALAKVFRSALRGASKDRPELAAEAIPLEIRVPVLRGTTELAERLFGPLGWQVTAAPIPFEPEIGGDSRYVDLTLAGTVRLADALNHLYVLLPVLDDGKHYWVAPDEIEKLLRSGEGWLGGHPEKVLIARRYLAHRKHLAESALSRLDADSAPVEEEAELPVARKVSLAEQRRDAVLAALADADAARVLDLGCGAGALLAALVKDRRFTEIVGTDVSSRALDQAARRLHLDRLPDRQRDRIKIWQSALTYRDDRLRGYDAAVLMEVIEHVDPPRLPALEASVFGHARPRTVIVTTPNAEYNVHYEGLTGMRHSDHRFEWTRAEFQAWARRVSENHGYRVAFRPVGDEHETTGAPTQLAIFTITEVTS</sequence>
<dbReference type="RefSeq" id="WP_213012922.1">
    <property type="nucleotide sequence ID" value="NZ_BOQN01000139.1"/>
</dbReference>
<feature type="domain" description="Hen1 N-terminal" evidence="14">
    <location>
        <begin position="1"/>
        <end position="233"/>
    </location>
</feature>
<evidence type="ECO:0000256" key="4">
    <source>
        <dbReference type="ARBA" id="ARBA00022603"/>
    </source>
</evidence>
<evidence type="ECO:0000259" key="13">
    <source>
        <dbReference type="Pfam" id="PF08242"/>
    </source>
</evidence>